<gene>
    <name evidence="4" type="ORF">C1SCF055_LOCUS6773</name>
</gene>
<feature type="compositionally biased region" description="Basic and acidic residues" evidence="2">
    <location>
        <begin position="399"/>
        <end position="417"/>
    </location>
</feature>
<feature type="region of interest" description="Disordered" evidence="2">
    <location>
        <begin position="706"/>
        <end position="738"/>
    </location>
</feature>
<evidence type="ECO:0008006" key="7">
    <source>
        <dbReference type="Google" id="ProtNLM"/>
    </source>
</evidence>
<protein>
    <recommendedName>
        <fullName evidence="7">C2H2-type domain-containing protein</fullName>
    </recommendedName>
</protein>
<feature type="coiled-coil region" evidence="1">
    <location>
        <begin position="210"/>
        <end position="244"/>
    </location>
</feature>
<evidence type="ECO:0000256" key="1">
    <source>
        <dbReference type="SAM" id="Coils"/>
    </source>
</evidence>
<accession>A0A9P1FLF7</accession>
<feature type="region of interest" description="Disordered" evidence="2">
    <location>
        <begin position="58"/>
        <end position="113"/>
    </location>
</feature>
<organism evidence="4">
    <name type="scientific">Cladocopium goreaui</name>
    <dbReference type="NCBI Taxonomy" id="2562237"/>
    <lineage>
        <taxon>Eukaryota</taxon>
        <taxon>Sar</taxon>
        <taxon>Alveolata</taxon>
        <taxon>Dinophyceae</taxon>
        <taxon>Suessiales</taxon>
        <taxon>Symbiodiniaceae</taxon>
        <taxon>Cladocopium</taxon>
    </lineage>
</organism>
<keyword evidence="1" id="KW-0175">Coiled coil</keyword>
<name>A0A9P1FLF7_9DINO</name>
<evidence type="ECO:0000256" key="2">
    <source>
        <dbReference type="SAM" id="MobiDB-lite"/>
    </source>
</evidence>
<evidence type="ECO:0000313" key="6">
    <source>
        <dbReference type="Proteomes" id="UP001152797"/>
    </source>
</evidence>
<dbReference type="EMBL" id="CAMXCT030000435">
    <property type="protein sequence ID" value="CAL4766082.1"/>
    <property type="molecule type" value="Genomic_DNA"/>
</dbReference>
<dbReference type="Proteomes" id="UP001152797">
    <property type="component" value="Unassembled WGS sequence"/>
</dbReference>
<proteinExistence type="predicted"/>
<keyword evidence="3" id="KW-0732">Signal</keyword>
<feature type="compositionally biased region" description="Low complexity" evidence="2">
    <location>
        <begin position="99"/>
        <end position="113"/>
    </location>
</feature>
<feature type="signal peptide" evidence="3">
    <location>
        <begin position="1"/>
        <end position="21"/>
    </location>
</feature>
<feature type="compositionally biased region" description="Basic and acidic residues" evidence="2">
    <location>
        <begin position="710"/>
        <end position="720"/>
    </location>
</feature>
<reference evidence="5 6" key="2">
    <citation type="submission" date="2024-05" db="EMBL/GenBank/DDBJ databases">
        <authorList>
            <person name="Chen Y."/>
            <person name="Shah S."/>
            <person name="Dougan E. K."/>
            <person name="Thang M."/>
            <person name="Chan C."/>
        </authorList>
    </citation>
    <scope>NUCLEOTIDE SEQUENCE [LARGE SCALE GENOMIC DNA]</scope>
</reference>
<evidence type="ECO:0000313" key="4">
    <source>
        <dbReference type="EMBL" id="CAI3978770.1"/>
    </source>
</evidence>
<evidence type="ECO:0000256" key="3">
    <source>
        <dbReference type="SAM" id="SignalP"/>
    </source>
</evidence>
<evidence type="ECO:0000313" key="5">
    <source>
        <dbReference type="EMBL" id="CAL4766082.1"/>
    </source>
</evidence>
<feature type="region of interest" description="Disordered" evidence="2">
    <location>
        <begin position="380"/>
        <end position="436"/>
    </location>
</feature>
<comment type="caution">
    <text evidence="4">The sequence shown here is derived from an EMBL/GenBank/DDBJ whole genome shotgun (WGS) entry which is preliminary data.</text>
</comment>
<feature type="compositionally biased region" description="Basic residues" evidence="2">
    <location>
        <begin position="69"/>
        <end position="78"/>
    </location>
</feature>
<keyword evidence="6" id="KW-1185">Reference proteome</keyword>
<sequence length="1805" mass="204145">MRFSLLIFAVVIFCLQDYSVQEKEAETPEGVSAAQVVSASTRLQSSDQRASLALSLVQEAEQSTDTTMRRTRKKTPKKKQADTAKENYGVPAMDPPWQSTASTAPTPTPAAAATETAESVVLKELVQALESSDNPLSEEVQAVVEKAKKPIEPPPTAKAVRQSWDKLEKKRKQLHQAQVARSNLHRSWAKYIEDSVKRWKSFASDFATKDQALEKKVVEAKEAMQDAREKYDKARDAIDRQDAVTLEAVEDISDGMDEEPTDRIATAEEIQEGIATMVSSLEAIRVRPSEEQPETEQANKKAKLGHQAEAAKSSAFGASALQPFGTTHRVSFNHLVELYVGAELDYDMQRWNHLIQMPVNDAKILRPLERPMMDETSLMATGEFQRDRTPRRFPTQHHRLQDDHRIAQDPNDPHEPSEPSDDEESNNDRAETDGEDNAPDWFASVLFALNFQPQPMRVNWNDYESMHWDAAVALGVSRHHLYTLHHLPFPPLDLADAGVEALIGHRHNDIGHGSNLQLVLMDVEFHSAVPDVQPEVVRRVVRLPRQIGRMAMLQRLGLREYCRTTQHPCMIWHNRDLLSPTSARPLALAHGHYIRVAVPPGGDEVLHIATRCVASACHQGISAAELCDRHALYVLGWYDTIIGPPLVPLPPDEDVTNLMQLSTVVPPEEHCPWFLLRTRQCFIDAWEQPCPFQLKWSKIPAIEFESGEEPQDHLEDEPPYRRSTSPTFERPIGQPANPLQGQPAVIQELFMLWLHVAMTQQGGEDTVIPVETWYLSEPGHVICGVSRTVNLGRDFQSWLGQIIEEWEDVLDRTTTIQLHAVRPMPRATIARPTTRPHIILKQRTPADMVVNLYTVLDSSGATLRASQFATFGPRPQTWYIAIRQTDMHRHCDRPESAIQCMVWHGDFQLRAPMEMDNRDGFEFTVIVNPTPTTRITLHLESLIPETVAVKLIAPIGTHQLPTPLEVAAPGEPHQIAAELVHWGHHCQVHDCCPQDCFLCLPAKDSPSDEHWHYVFCHDDAQDCNGVFCHSAGTDLDEIQLMAFLCDMGYPRAVILAQTVIAQRWKKVLFHHREPELHKKAQPQRTMTPWPARGDAQKTSRCLFMPAPRGEVPMCALKTPFDQHDLDELFASSIDVLCTELSGIELPPEINAQLQAVPVCPLTKTSRLSDDSAACKQKHIKKAVKYCHHFDMHQQILQIAPQDWHRDVEHQTEHITQELHDLLAANQAGECSSSKKPYVNQEIWELRSQKIVLRKKIKAVNYRLRRELLQDCFLLWQKQDQREKNPEIGQQTFNYGVTLRCKSLHFVARLRAVGWRLRHELTRSKSNALQRHLDQLPEDTSAADFLRELKPFTGIWLYAVQVEMQEQSWGGPMPPATRRRQRPDIDGELYDNLIDMITDASAALDLFVSAADLISDRAISWTRLRSTLLFLVDTLTQEDNTILPIDVETIKKTLHSLIEPENWPFLQQDRVECCSDADLTTLEDHCDQARRYLERGALAVVPRPLGRHRVILHLYSGRRRRGDVQFYLDKLASSQAHFMLHIVSLDIVIDPVYGDAMRADTYDFWLTSIRSGYIIAMLAGPPCESWSRARGVSLHGKPELPGLVQRCGPRIIRDIQHLWGLESVTIRELEQLQVGNALLGFTLLALLEMALADGHGMVEHPAEPEDLPHAASIWRLPLVKAIMQLPNIELLRFSQGLMGAKSHKPTHLLLLNLPQLLTCLHANRVRCDIPRAATIGKDQSGNWNTAVLKEYPPAMCRAVAHALFQATSDRPVIEGAPEPPAVFIDTCKRMHVTAYGESIGADYVQR</sequence>
<reference evidence="4" key="1">
    <citation type="submission" date="2022-10" db="EMBL/GenBank/DDBJ databases">
        <authorList>
            <person name="Chen Y."/>
            <person name="Dougan E. K."/>
            <person name="Chan C."/>
            <person name="Rhodes N."/>
            <person name="Thang M."/>
        </authorList>
    </citation>
    <scope>NUCLEOTIDE SEQUENCE</scope>
</reference>
<dbReference type="EMBL" id="CAMXCT010000435">
    <property type="protein sequence ID" value="CAI3978770.1"/>
    <property type="molecule type" value="Genomic_DNA"/>
</dbReference>
<feature type="chain" id="PRO_5043272006" description="C2H2-type domain-containing protein" evidence="3">
    <location>
        <begin position="22"/>
        <end position="1805"/>
    </location>
</feature>
<dbReference type="EMBL" id="CAMXCT020000435">
    <property type="protein sequence ID" value="CAL1132145.1"/>
    <property type="molecule type" value="Genomic_DNA"/>
</dbReference>